<name>A0A0V1IXN5_TRIPS</name>
<sequence>MPSQRRSNQRQEVMELTAFKQYGCLPSFDFDEFKGPFDIWLKKWNVFLSLSTISLTLLEEYRCNASPKMQCRFKSPRLVTEVNNQEATCQRVNWRMESDILTLYKAAQILKSLEMASRASKPVEARRSRVASSHGVVSHRHLQTKDNRPLDVGTMVQNSASKTAVQLTENDATHGGKLVNMPQYAERKTMIIYVQFVSDRLRPILNPINQYLKSGRSMTPTLHRRHMNRHALRDPIHRKVYWLTRDEAKDIDVLRVLKQAPRSIHLRNNNNKELKQLISKFLSILDGVCRPVKGPPYHFKLRDGVVPSAVKSIDSDLLKAVRLFSSPTAVSGLRAFFSLCQEVRNLSNKVASVLKSLTYALSRSLVSTADELSDGLLSVPAKAALLCSIAGSDNKVIDLTKDSGKRQTDLDNRPRGGQVIEDDFKQLLER</sequence>
<feature type="region of interest" description="Disordered" evidence="1">
    <location>
        <begin position="124"/>
        <end position="143"/>
    </location>
</feature>
<reference evidence="2 3" key="1">
    <citation type="submission" date="2015-01" db="EMBL/GenBank/DDBJ databases">
        <title>Evolution of Trichinella species and genotypes.</title>
        <authorList>
            <person name="Korhonen P.K."/>
            <person name="Edoardo P."/>
            <person name="Giuseppe L.R."/>
            <person name="Gasser R.B."/>
        </authorList>
    </citation>
    <scope>NUCLEOTIDE SEQUENCE [LARGE SCALE GENOMIC DNA]</scope>
    <source>
        <strain evidence="2">ISS176</strain>
    </source>
</reference>
<gene>
    <name evidence="2" type="ORF">T4C_2368</name>
</gene>
<proteinExistence type="predicted"/>
<evidence type="ECO:0000256" key="1">
    <source>
        <dbReference type="SAM" id="MobiDB-lite"/>
    </source>
</evidence>
<accession>A0A0V1IXN5</accession>
<protein>
    <submittedName>
        <fullName evidence="2">Uncharacterized protein</fullName>
    </submittedName>
</protein>
<organism evidence="2 3">
    <name type="scientific">Trichinella pseudospiralis</name>
    <name type="common">Parasitic roundworm</name>
    <dbReference type="NCBI Taxonomy" id="6337"/>
    <lineage>
        <taxon>Eukaryota</taxon>
        <taxon>Metazoa</taxon>
        <taxon>Ecdysozoa</taxon>
        <taxon>Nematoda</taxon>
        <taxon>Enoplea</taxon>
        <taxon>Dorylaimia</taxon>
        <taxon>Trichinellida</taxon>
        <taxon>Trichinellidae</taxon>
        <taxon>Trichinella</taxon>
    </lineage>
</organism>
<evidence type="ECO:0000313" key="3">
    <source>
        <dbReference type="Proteomes" id="UP000054826"/>
    </source>
</evidence>
<comment type="caution">
    <text evidence="2">The sequence shown here is derived from an EMBL/GenBank/DDBJ whole genome shotgun (WGS) entry which is preliminary data.</text>
</comment>
<dbReference type="EMBL" id="JYDV01000165">
    <property type="protein sequence ID" value="KRZ27520.1"/>
    <property type="molecule type" value="Genomic_DNA"/>
</dbReference>
<evidence type="ECO:0000313" key="2">
    <source>
        <dbReference type="EMBL" id="KRZ27520.1"/>
    </source>
</evidence>
<dbReference type="AlphaFoldDB" id="A0A0V1IXN5"/>
<dbReference type="Proteomes" id="UP000054826">
    <property type="component" value="Unassembled WGS sequence"/>
</dbReference>